<gene>
    <name evidence="1" type="ORF">M404DRAFT_582770</name>
</gene>
<dbReference type="AlphaFoldDB" id="A0A0C3PW35"/>
<sequence>MPLQLSFFRCFITRANTFCVFRPVTDTLVSRPISFRSLVSLLIWFTMKYRQVGTTLYGCYNNMTTDCCQLLASCGEDTFKLDFSEVGIDQRLLRPLGCDAVAPDLASDFKSHLPTTPHPSTRSSK</sequence>
<organism evidence="1 2">
    <name type="scientific">Pisolithus tinctorius Marx 270</name>
    <dbReference type="NCBI Taxonomy" id="870435"/>
    <lineage>
        <taxon>Eukaryota</taxon>
        <taxon>Fungi</taxon>
        <taxon>Dikarya</taxon>
        <taxon>Basidiomycota</taxon>
        <taxon>Agaricomycotina</taxon>
        <taxon>Agaricomycetes</taxon>
        <taxon>Agaricomycetidae</taxon>
        <taxon>Boletales</taxon>
        <taxon>Sclerodermatineae</taxon>
        <taxon>Pisolithaceae</taxon>
        <taxon>Pisolithus</taxon>
    </lineage>
</organism>
<accession>A0A0C3PW35</accession>
<dbReference type="HOGENOM" id="CLU_1993550_0_0_1"/>
<keyword evidence="2" id="KW-1185">Reference proteome</keyword>
<name>A0A0C3PW35_PISTI</name>
<evidence type="ECO:0000313" key="1">
    <source>
        <dbReference type="EMBL" id="KIO13521.1"/>
    </source>
</evidence>
<reference evidence="1 2" key="1">
    <citation type="submission" date="2014-04" db="EMBL/GenBank/DDBJ databases">
        <authorList>
            <consortium name="DOE Joint Genome Institute"/>
            <person name="Kuo A."/>
            <person name="Kohler A."/>
            <person name="Costa M.D."/>
            <person name="Nagy L.G."/>
            <person name="Floudas D."/>
            <person name="Copeland A."/>
            <person name="Barry K.W."/>
            <person name="Cichocki N."/>
            <person name="Veneault-Fourrey C."/>
            <person name="LaButti K."/>
            <person name="Lindquist E.A."/>
            <person name="Lipzen A."/>
            <person name="Lundell T."/>
            <person name="Morin E."/>
            <person name="Murat C."/>
            <person name="Sun H."/>
            <person name="Tunlid A."/>
            <person name="Henrissat B."/>
            <person name="Grigoriev I.V."/>
            <person name="Hibbett D.S."/>
            <person name="Martin F."/>
            <person name="Nordberg H.P."/>
            <person name="Cantor M.N."/>
            <person name="Hua S.X."/>
        </authorList>
    </citation>
    <scope>NUCLEOTIDE SEQUENCE [LARGE SCALE GENOMIC DNA]</scope>
    <source>
        <strain evidence="1 2">Marx 270</strain>
    </source>
</reference>
<proteinExistence type="predicted"/>
<evidence type="ECO:0000313" key="2">
    <source>
        <dbReference type="Proteomes" id="UP000054217"/>
    </source>
</evidence>
<reference evidence="2" key="2">
    <citation type="submission" date="2015-01" db="EMBL/GenBank/DDBJ databases">
        <title>Evolutionary Origins and Diversification of the Mycorrhizal Mutualists.</title>
        <authorList>
            <consortium name="DOE Joint Genome Institute"/>
            <consortium name="Mycorrhizal Genomics Consortium"/>
            <person name="Kohler A."/>
            <person name="Kuo A."/>
            <person name="Nagy L.G."/>
            <person name="Floudas D."/>
            <person name="Copeland A."/>
            <person name="Barry K.W."/>
            <person name="Cichocki N."/>
            <person name="Veneault-Fourrey C."/>
            <person name="LaButti K."/>
            <person name="Lindquist E.A."/>
            <person name="Lipzen A."/>
            <person name="Lundell T."/>
            <person name="Morin E."/>
            <person name="Murat C."/>
            <person name="Riley R."/>
            <person name="Ohm R."/>
            <person name="Sun H."/>
            <person name="Tunlid A."/>
            <person name="Henrissat B."/>
            <person name="Grigoriev I.V."/>
            <person name="Hibbett D.S."/>
            <person name="Martin F."/>
        </authorList>
    </citation>
    <scope>NUCLEOTIDE SEQUENCE [LARGE SCALE GENOMIC DNA]</scope>
    <source>
        <strain evidence="2">Marx 270</strain>
    </source>
</reference>
<protein>
    <submittedName>
        <fullName evidence="1">Uncharacterized protein</fullName>
    </submittedName>
</protein>
<dbReference type="EMBL" id="KN831946">
    <property type="protein sequence ID" value="KIO13521.1"/>
    <property type="molecule type" value="Genomic_DNA"/>
</dbReference>
<dbReference type="InParanoid" id="A0A0C3PW35"/>
<dbReference type="Proteomes" id="UP000054217">
    <property type="component" value="Unassembled WGS sequence"/>
</dbReference>